<reference evidence="1" key="1">
    <citation type="submission" date="2020-04" db="EMBL/GenBank/DDBJ databases">
        <title>A mysterious 80 nm amoeba virus with a near complete 'ORFan genome' challenges the classification of DNA viruses.</title>
        <authorList>
            <person name="Boratto P.V.M."/>
            <person name="Oliveira G.P."/>
            <person name="Machado T.B."/>
            <person name="Andrade A.C.S.P."/>
            <person name="Baudoin J.P."/>
            <person name="Klose T."/>
            <person name="Azza S."/>
            <person name="Decloquement P."/>
            <person name="Chabriere E."/>
            <person name="Colson P."/>
            <person name="Levasseur A."/>
            <person name="La Scola B."/>
            <person name="Abrahao J.S."/>
        </authorList>
    </citation>
    <scope>NUCLEOTIDE SEQUENCE</scope>
    <source>
        <strain evidence="1">BHMG</strain>
    </source>
</reference>
<organism evidence="1 2">
    <name type="scientific">Yaravirus sp. 'brasiliensis'</name>
    <dbReference type="NCBI Taxonomy" id="2739681"/>
    <lineage>
        <taxon>Viruses</taxon>
        <taxon>Varidnaviria</taxon>
        <taxon>Bamfordvirae</taxon>
        <taxon>Nucleocytoviricota</taxon>
        <taxon>Mriyaviricetes</taxon>
        <taxon>Yaraviridae</taxon>
        <taxon>Yaravirus</taxon>
        <taxon>Yaravirus brasiliense</taxon>
    </lineage>
</organism>
<dbReference type="EMBL" id="MT293574">
    <property type="protein sequence ID" value="QKE44380.1"/>
    <property type="molecule type" value="Genomic_DNA"/>
</dbReference>
<protein>
    <submittedName>
        <fullName evidence="1">Uncharacterized protein</fullName>
    </submittedName>
</protein>
<name>A0AAE7B462_9VIRU</name>
<proteinExistence type="predicted"/>
<dbReference type="Proteomes" id="UP000830293">
    <property type="component" value="Segment"/>
</dbReference>
<dbReference type="GeneID" id="80539263"/>
<dbReference type="KEGG" id="vg:80539263"/>
<sequence length="100" mass="10954">MASFDNFTKLAAVGAVAYVIWQIRKANKEEAAVDNSYVKMAEYRNAGQLCDNPVIVANLYRDGPLSWVAEDTSGRKWVAYGSGDKPPASLSRRATLVSQI</sequence>
<dbReference type="RefSeq" id="YP_010800627.1">
    <property type="nucleotide sequence ID" value="NC_076895.1"/>
</dbReference>
<keyword evidence="2" id="KW-1185">Reference proteome</keyword>
<evidence type="ECO:0000313" key="2">
    <source>
        <dbReference type="Proteomes" id="UP000830293"/>
    </source>
</evidence>
<evidence type="ECO:0000313" key="1">
    <source>
        <dbReference type="EMBL" id="QKE44380.1"/>
    </source>
</evidence>
<accession>A0AAE7B462</accession>